<dbReference type="PROSITE" id="PS50943">
    <property type="entry name" value="HTH_CROC1"/>
    <property type="match status" value="1"/>
</dbReference>
<reference evidence="3" key="1">
    <citation type="submission" date="2016-11" db="EMBL/GenBank/DDBJ databases">
        <authorList>
            <person name="Varghese N."/>
            <person name="Submissions S."/>
        </authorList>
    </citation>
    <scope>NUCLEOTIDE SEQUENCE [LARGE SCALE GENOMIC DNA]</scope>
    <source>
        <strain evidence="3">DSM 27370</strain>
    </source>
</reference>
<dbReference type="SMART" id="SM00530">
    <property type="entry name" value="HTH_XRE"/>
    <property type="match status" value="1"/>
</dbReference>
<gene>
    <name evidence="2" type="ORF">SAMN05444362_10119</name>
</gene>
<dbReference type="OrthoDB" id="1004171at2"/>
<dbReference type="EMBL" id="FQUC01000001">
    <property type="protein sequence ID" value="SHE29830.1"/>
    <property type="molecule type" value="Genomic_DNA"/>
</dbReference>
<keyword evidence="3" id="KW-1185">Reference proteome</keyword>
<dbReference type="CDD" id="cd00093">
    <property type="entry name" value="HTH_XRE"/>
    <property type="match status" value="1"/>
</dbReference>
<name>A0A1M4SCA7_9BACT</name>
<evidence type="ECO:0000313" key="2">
    <source>
        <dbReference type="EMBL" id="SHE29830.1"/>
    </source>
</evidence>
<protein>
    <submittedName>
        <fullName evidence="2">Helix-turn-helix</fullName>
    </submittedName>
</protein>
<dbReference type="InterPro" id="IPR010982">
    <property type="entry name" value="Lambda_DNA-bd_dom_sf"/>
</dbReference>
<dbReference type="AlphaFoldDB" id="A0A1M4SCA7"/>
<dbReference type="Proteomes" id="UP000184480">
    <property type="component" value="Unassembled WGS sequence"/>
</dbReference>
<sequence length="85" mass="9359">MNKVKLRVKELLKEKGITQKEFAEKLGMTEVGLSKAINEDGNPPLKRLIEIADALEVEITELFATPKQSTFSCPKCGANLAITEV</sequence>
<feature type="domain" description="HTH cro/C1-type" evidence="1">
    <location>
        <begin position="8"/>
        <end position="62"/>
    </location>
</feature>
<dbReference type="Pfam" id="PF01381">
    <property type="entry name" value="HTH_3"/>
    <property type="match status" value="1"/>
</dbReference>
<organism evidence="2 3">
    <name type="scientific">Dysgonomonas macrotermitis</name>
    <dbReference type="NCBI Taxonomy" id="1346286"/>
    <lineage>
        <taxon>Bacteria</taxon>
        <taxon>Pseudomonadati</taxon>
        <taxon>Bacteroidota</taxon>
        <taxon>Bacteroidia</taxon>
        <taxon>Bacteroidales</taxon>
        <taxon>Dysgonomonadaceae</taxon>
        <taxon>Dysgonomonas</taxon>
    </lineage>
</organism>
<dbReference type="STRING" id="1346286.SAMN05444362_10119"/>
<proteinExistence type="predicted"/>
<dbReference type="SUPFAM" id="SSF47413">
    <property type="entry name" value="lambda repressor-like DNA-binding domains"/>
    <property type="match status" value="1"/>
</dbReference>
<evidence type="ECO:0000259" key="1">
    <source>
        <dbReference type="PROSITE" id="PS50943"/>
    </source>
</evidence>
<dbReference type="GO" id="GO:0003677">
    <property type="term" value="F:DNA binding"/>
    <property type="evidence" value="ECO:0007669"/>
    <property type="project" value="InterPro"/>
</dbReference>
<dbReference type="Gene3D" id="1.10.260.40">
    <property type="entry name" value="lambda repressor-like DNA-binding domains"/>
    <property type="match status" value="1"/>
</dbReference>
<accession>A0A1M4SCA7</accession>
<dbReference type="InterPro" id="IPR001387">
    <property type="entry name" value="Cro/C1-type_HTH"/>
</dbReference>
<dbReference type="RefSeq" id="WP_062175152.1">
    <property type="nucleotide sequence ID" value="NZ_BBXL01000001.1"/>
</dbReference>
<evidence type="ECO:0000313" key="3">
    <source>
        <dbReference type="Proteomes" id="UP000184480"/>
    </source>
</evidence>